<name>A0ABW6B4V8_9SPHI</name>
<dbReference type="EMBL" id="JBHUPA010000007">
    <property type="protein sequence ID" value="MFD2963031.1"/>
    <property type="molecule type" value="Genomic_DNA"/>
</dbReference>
<sequence>MKAFLRLMGGVCAVGKLLVQAISRKNKILNTARKSSLTMNDERLVMSALVSFAYRSFVLFCNEIRMTCEVKPVSRTRCIQKINEKTTCNSRVTGKWGLRGVQGAFCWFFAAKNCIKKYWKFRCRYLFSSQNGADENMIEAMRRRRLPRRKLLAVKRSGKASRGLKPYTVYLITLKILFCVCLAHARQSSSPEAAHGVASSADSIRPLQIGDTIPEALWHMPLQMVKAGQEGSSTVTLSVYRGKLIILDFWATWCTVCLASFPKIDSLQQQFSNEVKILLVNASESADRVRARLPLKKRTMTVDMVYEKKVLRQSFPFRSIPHHIWIGTDGKVVAITSGNNTDARSIGSYLNEQKIALPTKVDLQDFDPKTPLWLEGNGRHEDQLMGYAYVMRYIPGIPNSFQKEVDSLGRFRSIRTGNRSVADLYSILVGGLEWYNNPFNRANRIILETKKPAELQLPQDKATWDDWKQEHYYVYEMRVPEHYQGDGADLMRQDLERYFPYTGKLEDRSVPCLVLTTAKRHNDSKTKEGKPRILKQGNSLELINQPVDVLIRILQKQLKALNLPIISEQTRSFNLNLTLNMETTNLNQLSKELAIYGLALKKQKRKIPMLVIRDKEVNQ</sequence>
<dbReference type="RefSeq" id="WP_377611303.1">
    <property type="nucleotide sequence ID" value="NZ_JBHUPA010000007.1"/>
</dbReference>
<evidence type="ECO:0000259" key="1">
    <source>
        <dbReference type="PROSITE" id="PS51352"/>
    </source>
</evidence>
<dbReference type="Proteomes" id="UP001597560">
    <property type="component" value="Unassembled WGS sequence"/>
</dbReference>
<proteinExistence type="predicted"/>
<protein>
    <submittedName>
        <fullName evidence="2">TlpA family protein disulfide reductase</fullName>
    </submittedName>
</protein>
<dbReference type="CDD" id="cd02966">
    <property type="entry name" value="TlpA_like_family"/>
    <property type="match status" value="1"/>
</dbReference>
<dbReference type="PANTHER" id="PTHR42852">
    <property type="entry name" value="THIOL:DISULFIDE INTERCHANGE PROTEIN DSBE"/>
    <property type="match status" value="1"/>
</dbReference>
<reference evidence="3" key="1">
    <citation type="journal article" date="2019" name="Int. J. Syst. Evol. Microbiol.">
        <title>The Global Catalogue of Microorganisms (GCM) 10K type strain sequencing project: providing services to taxonomists for standard genome sequencing and annotation.</title>
        <authorList>
            <consortium name="The Broad Institute Genomics Platform"/>
            <consortium name="The Broad Institute Genome Sequencing Center for Infectious Disease"/>
            <person name="Wu L."/>
            <person name="Ma J."/>
        </authorList>
    </citation>
    <scope>NUCLEOTIDE SEQUENCE [LARGE SCALE GENOMIC DNA]</scope>
    <source>
        <strain evidence="3">KCTC 23098</strain>
    </source>
</reference>
<dbReference type="InterPro" id="IPR013740">
    <property type="entry name" value="Redoxin"/>
</dbReference>
<dbReference type="SUPFAM" id="SSF52833">
    <property type="entry name" value="Thioredoxin-like"/>
    <property type="match status" value="1"/>
</dbReference>
<dbReference type="InterPro" id="IPR036249">
    <property type="entry name" value="Thioredoxin-like_sf"/>
</dbReference>
<evidence type="ECO:0000313" key="3">
    <source>
        <dbReference type="Proteomes" id="UP001597560"/>
    </source>
</evidence>
<dbReference type="PANTHER" id="PTHR42852:SF17">
    <property type="entry name" value="THIOREDOXIN-LIKE PROTEIN HI_1115"/>
    <property type="match status" value="1"/>
</dbReference>
<dbReference type="Gene3D" id="3.40.30.10">
    <property type="entry name" value="Glutaredoxin"/>
    <property type="match status" value="1"/>
</dbReference>
<dbReference type="InterPro" id="IPR050553">
    <property type="entry name" value="Thioredoxin_ResA/DsbE_sf"/>
</dbReference>
<dbReference type="PROSITE" id="PS51352">
    <property type="entry name" value="THIOREDOXIN_2"/>
    <property type="match status" value="1"/>
</dbReference>
<feature type="domain" description="Thioredoxin" evidence="1">
    <location>
        <begin position="207"/>
        <end position="355"/>
    </location>
</feature>
<dbReference type="InterPro" id="IPR013766">
    <property type="entry name" value="Thioredoxin_domain"/>
</dbReference>
<dbReference type="Pfam" id="PF08534">
    <property type="entry name" value="Redoxin"/>
    <property type="match status" value="1"/>
</dbReference>
<keyword evidence="3" id="KW-1185">Reference proteome</keyword>
<organism evidence="2 3">
    <name type="scientific">Olivibacter jilunii</name>
    <dbReference type="NCBI Taxonomy" id="985016"/>
    <lineage>
        <taxon>Bacteria</taxon>
        <taxon>Pseudomonadati</taxon>
        <taxon>Bacteroidota</taxon>
        <taxon>Sphingobacteriia</taxon>
        <taxon>Sphingobacteriales</taxon>
        <taxon>Sphingobacteriaceae</taxon>
        <taxon>Olivibacter</taxon>
    </lineage>
</organism>
<gene>
    <name evidence="2" type="ORF">ACFS6J_14620</name>
</gene>
<accession>A0ABW6B4V8</accession>
<evidence type="ECO:0000313" key="2">
    <source>
        <dbReference type="EMBL" id="MFD2963031.1"/>
    </source>
</evidence>
<comment type="caution">
    <text evidence="2">The sequence shown here is derived from an EMBL/GenBank/DDBJ whole genome shotgun (WGS) entry which is preliminary data.</text>
</comment>